<feature type="region of interest" description="Disordered" evidence="1">
    <location>
        <begin position="95"/>
        <end position="116"/>
    </location>
</feature>
<dbReference type="EMBL" id="FOQO01000012">
    <property type="protein sequence ID" value="SFJ69249.1"/>
    <property type="molecule type" value="Genomic_DNA"/>
</dbReference>
<sequence length="136" mass="14983">MDYFKNVELPRKSLKISSRSASSNGQQDSRKVGTKKTRYLIGNGSAPMGLGAINLNLLRIYVYLLLPAKKIEKCWPFPIIHGLKLRAYDISRSSTTMPRPGIRTRNVSSEKRTGTPGKVDLTSMAAIVRGICMAGV</sequence>
<keyword evidence="3" id="KW-1185">Reference proteome</keyword>
<organism evidence="2 3">
    <name type="scientific">Parapedobacter indicus</name>
    <dbReference type="NCBI Taxonomy" id="1477437"/>
    <lineage>
        <taxon>Bacteria</taxon>
        <taxon>Pseudomonadati</taxon>
        <taxon>Bacteroidota</taxon>
        <taxon>Sphingobacteriia</taxon>
        <taxon>Sphingobacteriales</taxon>
        <taxon>Sphingobacteriaceae</taxon>
        <taxon>Parapedobacter</taxon>
    </lineage>
</organism>
<protein>
    <submittedName>
        <fullName evidence="2">Uncharacterized protein</fullName>
    </submittedName>
</protein>
<gene>
    <name evidence="2" type="ORF">SAMN05444682_112142</name>
</gene>
<dbReference type="Proteomes" id="UP000198670">
    <property type="component" value="Unassembled WGS sequence"/>
</dbReference>
<proteinExistence type="predicted"/>
<reference evidence="2 3" key="1">
    <citation type="submission" date="2016-10" db="EMBL/GenBank/DDBJ databases">
        <authorList>
            <person name="de Groot N.N."/>
        </authorList>
    </citation>
    <scope>NUCLEOTIDE SEQUENCE [LARGE SCALE GENOMIC DNA]</scope>
    <source>
        <strain evidence="2 3">RK1</strain>
    </source>
</reference>
<evidence type="ECO:0000313" key="2">
    <source>
        <dbReference type="EMBL" id="SFJ69249.1"/>
    </source>
</evidence>
<evidence type="ECO:0000313" key="3">
    <source>
        <dbReference type="Proteomes" id="UP000198670"/>
    </source>
</evidence>
<evidence type="ECO:0000256" key="1">
    <source>
        <dbReference type="SAM" id="MobiDB-lite"/>
    </source>
</evidence>
<accession>A0A1I3TFL4</accession>
<dbReference type="STRING" id="1477437.SAMN05444682_112142"/>
<name>A0A1I3TFL4_9SPHI</name>
<feature type="region of interest" description="Disordered" evidence="1">
    <location>
        <begin position="15"/>
        <end position="36"/>
    </location>
</feature>
<dbReference type="AlphaFoldDB" id="A0A1I3TFL4"/>